<protein>
    <submittedName>
        <fullName evidence="2">Uncharacterized protein</fullName>
    </submittedName>
</protein>
<proteinExistence type="predicted"/>
<keyword evidence="1" id="KW-0472">Membrane</keyword>
<accession>A0A9D2EMX3</accession>
<evidence type="ECO:0000313" key="2">
    <source>
        <dbReference type="EMBL" id="HIZ40579.1"/>
    </source>
</evidence>
<name>A0A9D2EMX3_9FIRM</name>
<sequence>MKKEEEMKLKKVFSLKRILLFSIFLILGSFIQKSSPVIHPDTPFIYEFGIALPWVCIYMDKGYGLLYFWKCLFHKGYLGIEIFPQYILLCAVVVNLLLSFRNWKQLIKS</sequence>
<evidence type="ECO:0000256" key="1">
    <source>
        <dbReference type="SAM" id="Phobius"/>
    </source>
</evidence>
<dbReference type="AlphaFoldDB" id="A0A9D2EMX3"/>
<gene>
    <name evidence="2" type="ORF">H9968_11815</name>
</gene>
<organism evidence="2 3">
    <name type="scientific">Candidatus Anaerobutyricum stercoris</name>
    <dbReference type="NCBI Taxonomy" id="2838457"/>
    <lineage>
        <taxon>Bacteria</taxon>
        <taxon>Bacillati</taxon>
        <taxon>Bacillota</taxon>
        <taxon>Clostridia</taxon>
        <taxon>Lachnospirales</taxon>
        <taxon>Lachnospiraceae</taxon>
        <taxon>Anaerobutyricum</taxon>
    </lineage>
</organism>
<feature type="transmembrane region" description="Helical" evidence="1">
    <location>
        <begin position="12"/>
        <end position="31"/>
    </location>
</feature>
<comment type="caution">
    <text evidence="2">The sequence shown here is derived from an EMBL/GenBank/DDBJ whole genome shotgun (WGS) entry which is preliminary data.</text>
</comment>
<reference evidence="2" key="2">
    <citation type="submission" date="2021-04" db="EMBL/GenBank/DDBJ databases">
        <authorList>
            <person name="Gilroy R."/>
        </authorList>
    </citation>
    <scope>NUCLEOTIDE SEQUENCE</scope>
    <source>
        <strain evidence="2">CHK179-28034</strain>
    </source>
</reference>
<dbReference type="Proteomes" id="UP000824049">
    <property type="component" value="Unassembled WGS sequence"/>
</dbReference>
<dbReference type="EMBL" id="DXBR01000107">
    <property type="protein sequence ID" value="HIZ40579.1"/>
    <property type="molecule type" value="Genomic_DNA"/>
</dbReference>
<keyword evidence="1" id="KW-0812">Transmembrane</keyword>
<reference evidence="2" key="1">
    <citation type="journal article" date="2021" name="PeerJ">
        <title>Extensive microbial diversity within the chicken gut microbiome revealed by metagenomics and culture.</title>
        <authorList>
            <person name="Gilroy R."/>
            <person name="Ravi A."/>
            <person name="Getino M."/>
            <person name="Pursley I."/>
            <person name="Horton D.L."/>
            <person name="Alikhan N.F."/>
            <person name="Baker D."/>
            <person name="Gharbi K."/>
            <person name="Hall N."/>
            <person name="Watson M."/>
            <person name="Adriaenssens E.M."/>
            <person name="Foster-Nyarko E."/>
            <person name="Jarju S."/>
            <person name="Secka A."/>
            <person name="Antonio M."/>
            <person name="Oren A."/>
            <person name="Chaudhuri R.R."/>
            <person name="La Ragione R."/>
            <person name="Hildebrand F."/>
            <person name="Pallen M.J."/>
        </authorList>
    </citation>
    <scope>NUCLEOTIDE SEQUENCE</scope>
    <source>
        <strain evidence="2">CHK179-28034</strain>
    </source>
</reference>
<feature type="transmembrane region" description="Helical" evidence="1">
    <location>
        <begin position="82"/>
        <end position="100"/>
    </location>
</feature>
<evidence type="ECO:0000313" key="3">
    <source>
        <dbReference type="Proteomes" id="UP000824049"/>
    </source>
</evidence>
<keyword evidence="1" id="KW-1133">Transmembrane helix</keyword>